<dbReference type="InterPro" id="IPR016181">
    <property type="entry name" value="Acyl_CoA_acyltransferase"/>
</dbReference>
<gene>
    <name evidence="1" type="ORF">FOY91_01630</name>
</gene>
<name>A0A558RD65_9SPHN</name>
<dbReference type="EMBL" id="VNIM01000003">
    <property type="protein sequence ID" value="TVV77261.1"/>
    <property type="molecule type" value="Genomic_DNA"/>
</dbReference>
<protein>
    <submittedName>
        <fullName evidence="1">Transferase</fullName>
    </submittedName>
</protein>
<accession>A0A558RD65</accession>
<dbReference type="OrthoDB" id="342444at2"/>
<dbReference type="RefSeq" id="WP_145147448.1">
    <property type="nucleotide sequence ID" value="NZ_VNIM01000003.1"/>
</dbReference>
<organism evidence="1 2">
    <name type="scientific">Alterirhizorhabdus solaris</name>
    <dbReference type="NCBI Taxonomy" id="2529389"/>
    <lineage>
        <taxon>Bacteria</taxon>
        <taxon>Pseudomonadati</taxon>
        <taxon>Pseudomonadota</taxon>
        <taxon>Alphaproteobacteria</taxon>
        <taxon>Sphingomonadales</taxon>
        <taxon>Rhizorhabdaceae</taxon>
        <taxon>Alterirhizorhabdus</taxon>
    </lineage>
</organism>
<proteinExistence type="predicted"/>
<evidence type="ECO:0000313" key="2">
    <source>
        <dbReference type="Proteomes" id="UP000318681"/>
    </source>
</evidence>
<sequence length="244" mass="27610">MEDLLITTFAESPKIADAADYIEKAVWARLGFLNFSDPFVHYFDLMERYPDYQIAVVDRQRDFVVATGNLIPLYHDDLSTLPDGGWDWALRQAAATVDRAPNMVVGLSVSVPDAYRNRGLARVVLGAMRNLAESKGLGTPYLPVRPTMREFHLDIDIADYVTWRRDDGKLFDPWLRSHEGAGGRMVGLCRESMVIRKPVNFWEAWSGQRYEASGRFPIAGGLAPVTIDLERGIGTYVEPNVWYH</sequence>
<keyword evidence="2" id="KW-1185">Reference proteome</keyword>
<dbReference type="Proteomes" id="UP000318681">
    <property type="component" value="Unassembled WGS sequence"/>
</dbReference>
<reference evidence="1 2" key="1">
    <citation type="submission" date="2019-07" db="EMBL/GenBank/DDBJ databases">
        <title>Sphingomonas solaris sp. nov., isolated from a solar panel from Boston, Massachusetts.</title>
        <authorList>
            <person name="Tanner K."/>
            <person name="Pascual J."/>
            <person name="Mancuso C."/>
            <person name="Pereto J."/>
            <person name="Khalil A."/>
            <person name="Vilanova C."/>
        </authorList>
    </citation>
    <scope>NUCLEOTIDE SEQUENCE [LARGE SCALE GENOMIC DNA]</scope>
    <source>
        <strain evidence="1 2">R4DWN</strain>
    </source>
</reference>
<dbReference type="SUPFAM" id="SSF55729">
    <property type="entry name" value="Acyl-CoA N-acyltransferases (Nat)"/>
    <property type="match status" value="1"/>
</dbReference>
<dbReference type="Gene3D" id="3.40.630.30">
    <property type="match status" value="1"/>
</dbReference>
<comment type="caution">
    <text evidence="1">The sequence shown here is derived from an EMBL/GenBank/DDBJ whole genome shotgun (WGS) entry which is preliminary data.</text>
</comment>
<dbReference type="GO" id="GO:0016740">
    <property type="term" value="F:transferase activity"/>
    <property type="evidence" value="ECO:0007669"/>
    <property type="project" value="UniProtKB-KW"/>
</dbReference>
<keyword evidence="1" id="KW-0808">Transferase</keyword>
<evidence type="ECO:0000313" key="1">
    <source>
        <dbReference type="EMBL" id="TVV77261.1"/>
    </source>
</evidence>
<dbReference type="AlphaFoldDB" id="A0A558RD65"/>